<dbReference type="GO" id="GO:0051539">
    <property type="term" value="F:4 iron, 4 sulfur cluster binding"/>
    <property type="evidence" value="ECO:0007669"/>
    <property type="project" value="UniProtKB-KW"/>
</dbReference>
<comment type="similarity">
    <text evidence="1">Belongs to the complex I 51 kDa subunit family.</text>
</comment>
<evidence type="ECO:0000259" key="6">
    <source>
        <dbReference type="SMART" id="SM00928"/>
    </source>
</evidence>
<evidence type="ECO:0000256" key="1">
    <source>
        <dbReference type="ARBA" id="ARBA00007523"/>
    </source>
</evidence>
<dbReference type="GO" id="GO:0010181">
    <property type="term" value="F:FMN binding"/>
    <property type="evidence" value="ECO:0007669"/>
    <property type="project" value="InterPro"/>
</dbReference>
<dbReference type="Pfam" id="PF01512">
    <property type="entry name" value="Complex1_51K"/>
    <property type="match status" value="1"/>
</dbReference>
<dbReference type="Proteomes" id="UP000050417">
    <property type="component" value="Unassembled WGS sequence"/>
</dbReference>
<dbReference type="AlphaFoldDB" id="A0A0N8GLD8"/>
<dbReference type="Gene3D" id="3.10.20.600">
    <property type="match status" value="1"/>
</dbReference>
<accession>A0A0N8GLD8</accession>
<dbReference type="Gene3D" id="1.20.1440.230">
    <property type="entry name" value="NADH-ubiquinone oxidoreductase 51kDa subunit, iron-sulphur binding domain"/>
    <property type="match status" value="1"/>
</dbReference>
<dbReference type="SUPFAM" id="SSF142984">
    <property type="entry name" value="Nqo1 middle domain-like"/>
    <property type="match status" value="1"/>
</dbReference>
<gene>
    <name evidence="7" type="ORF">ADN00_15455</name>
</gene>
<dbReference type="SUPFAM" id="SSF142019">
    <property type="entry name" value="Nqo1 FMN-binding domain-like"/>
    <property type="match status" value="1"/>
</dbReference>
<evidence type="ECO:0000256" key="2">
    <source>
        <dbReference type="ARBA" id="ARBA00022485"/>
    </source>
</evidence>
<dbReference type="GO" id="GO:0046872">
    <property type="term" value="F:metal ion binding"/>
    <property type="evidence" value="ECO:0007669"/>
    <property type="project" value="UniProtKB-KW"/>
</dbReference>
<dbReference type="EMBL" id="LGCL01000039">
    <property type="protein sequence ID" value="KPL72218.1"/>
    <property type="molecule type" value="Genomic_DNA"/>
</dbReference>
<dbReference type="InterPro" id="IPR011538">
    <property type="entry name" value="Nuo51_FMN-bd"/>
</dbReference>
<keyword evidence="8" id="KW-1185">Reference proteome</keyword>
<dbReference type="PATRIC" id="fig|1134406.4.peg.793"/>
<proteinExistence type="inferred from homology"/>
<keyword evidence="2" id="KW-0004">4Fe-4S</keyword>
<evidence type="ECO:0000256" key="3">
    <source>
        <dbReference type="ARBA" id="ARBA00022723"/>
    </source>
</evidence>
<dbReference type="SUPFAM" id="SSF140490">
    <property type="entry name" value="Nqo1C-terminal domain-like"/>
    <property type="match status" value="1"/>
</dbReference>
<dbReference type="InterPro" id="IPR019575">
    <property type="entry name" value="Nuop51_4Fe4S-bd"/>
</dbReference>
<keyword evidence="5" id="KW-0411">Iron-sulfur</keyword>
<dbReference type="Pfam" id="PF10589">
    <property type="entry name" value="NADH_4Fe-4S"/>
    <property type="match status" value="1"/>
</dbReference>
<sequence>MRTYRSMVLVSSDEHSMSLGAAEVFETLQKEITKKGLQEEVSISMVGDIGRNDAAPLVIIYPEAVIYGPIKPSDVEYLVDEHLYKGRIAAGLQASVKELSGRIAWISARKNTMPAEQRIVLEHAGLIDPDDIEDYILHDGYSALGKVVSEMKPAEVIELIKASGLRGRGGAGFPTGLKWSFVAKAAGNKKYVICNADESEPGTFKDRLILEGDPHKILEAMAIAGYAVGADEGYVYVRGEYALANKRLQRAIQQAEEFGFLGNSIFESKFNFKIHVHAGAGAYICGEETALIESIEGKRGEPRSRPPYPTTVGLWQKPTLVNNVETIANIPPIIRHGADWFRQFGTPSSPGTKVYTVLGHVNSTGLIEVPMGITLREVISIYAKGMRNGGTLKLAQTGGSSGSVIPAILQDTPMDFDSFEKAGVSLGSGALLICDNDTCVVDLAIVLMNFFRNESCGKCSPCRIGTHRAFEILNKIASGKGILKDLDDLDEISNNLYSMSNCGLGQTAGTPIHDVLKYFRAEVEAHVRLGVCPTGVCEMK</sequence>
<dbReference type="PANTHER" id="PTHR43578">
    <property type="entry name" value="NADH-QUINONE OXIDOREDUCTASE SUBUNIT F"/>
    <property type="match status" value="1"/>
</dbReference>
<dbReference type="PROSITE" id="PS00645">
    <property type="entry name" value="COMPLEX1_51K_2"/>
    <property type="match status" value="1"/>
</dbReference>
<dbReference type="FunFam" id="3.40.50.11540:FF:000001">
    <property type="entry name" value="NADH dehydrogenase [ubiquinone] flavoprotein 1, mitochondrial"/>
    <property type="match status" value="1"/>
</dbReference>
<dbReference type="PANTHER" id="PTHR43578:SF3">
    <property type="entry name" value="NADH-QUINONE OXIDOREDUCTASE SUBUNIT F"/>
    <property type="match status" value="1"/>
</dbReference>
<keyword evidence="3" id="KW-0479">Metal-binding</keyword>
<dbReference type="InterPro" id="IPR001949">
    <property type="entry name" value="NADH-UbQ_OxRdtase_51kDa_CS"/>
</dbReference>
<dbReference type="OrthoDB" id="9761899at2"/>
<dbReference type="PROSITE" id="PS00644">
    <property type="entry name" value="COMPLEX1_51K_1"/>
    <property type="match status" value="1"/>
</dbReference>
<reference evidence="7 8" key="1">
    <citation type="submission" date="2015-07" db="EMBL/GenBank/DDBJ databases">
        <title>Genome sequence of Ornatilinea apprima DSM 23815.</title>
        <authorList>
            <person name="Hemp J."/>
            <person name="Ward L.M."/>
            <person name="Pace L.A."/>
            <person name="Fischer W.W."/>
        </authorList>
    </citation>
    <scope>NUCLEOTIDE SEQUENCE [LARGE SCALE GENOMIC DNA]</scope>
    <source>
        <strain evidence="7 8">P3M-1</strain>
    </source>
</reference>
<dbReference type="InterPro" id="IPR037207">
    <property type="entry name" value="Nuop51_4Fe4S-bd_sf"/>
</dbReference>
<dbReference type="InterPro" id="IPR036249">
    <property type="entry name" value="Thioredoxin-like_sf"/>
</dbReference>
<dbReference type="FunFam" id="1.20.1440.230:FF:000001">
    <property type="entry name" value="Mitochondrial NADH dehydrogenase flavoprotein 1"/>
    <property type="match status" value="1"/>
</dbReference>
<evidence type="ECO:0000256" key="5">
    <source>
        <dbReference type="ARBA" id="ARBA00023014"/>
    </source>
</evidence>
<protein>
    <submittedName>
        <fullName evidence="7">NADP oxidoreductase</fullName>
    </submittedName>
</protein>
<dbReference type="InterPro" id="IPR037225">
    <property type="entry name" value="Nuo51_FMN-bd_sf"/>
</dbReference>
<dbReference type="SMART" id="SM00928">
    <property type="entry name" value="NADH_4Fe-4S"/>
    <property type="match status" value="1"/>
</dbReference>
<evidence type="ECO:0000313" key="8">
    <source>
        <dbReference type="Proteomes" id="UP000050417"/>
    </source>
</evidence>
<comment type="caution">
    <text evidence="7">The sequence shown here is derived from an EMBL/GenBank/DDBJ whole genome shotgun (WGS) entry which is preliminary data.</text>
</comment>
<dbReference type="NCBIfam" id="NF010120">
    <property type="entry name" value="PRK13596.1"/>
    <property type="match status" value="1"/>
</dbReference>
<dbReference type="CDD" id="cd02980">
    <property type="entry name" value="TRX_Fd_family"/>
    <property type="match status" value="1"/>
</dbReference>
<dbReference type="Gene3D" id="6.10.250.1450">
    <property type="match status" value="1"/>
</dbReference>
<organism evidence="7 8">
    <name type="scientific">Ornatilinea apprima</name>
    <dbReference type="NCBI Taxonomy" id="1134406"/>
    <lineage>
        <taxon>Bacteria</taxon>
        <taxon>Bacillati</taxon>
        <taxon>Chloroflexota</taxon>
        <taxon>Anaerolineae</taxon>
        <taxon>Anaerolineales</taxon>
        <taxon>Anaerolineaceae</taxon>
        <taxon>Ornatilinea</taxon>
    </lineage>
</organism>
<evidence type="ECO:0000256" key="4">
    <source>
        <dbReference type="ARBA" id="ARBA00023004"/>
    </source>
</evidence>
<dbReference type="SUPFAM" id="SSF52833">
    <property type="entry name" value="Thioredoxin-like"/>
    <property type="match status" value="1"/>
</dbReference>
<dbReference type="STRING" id="1134406.ADN00_15455"/>
<dbReference type="Gene3D" id="3.40.50.11540">
    <property type="entry name" value="NADH-ubiquinone oxidoreductase 51kDa subunit"/>
    <property type="match status" value="1"/>
</dbReference>
<name>A0A0N8GLD8_9CHLR</name>
<dbReference type="GO" id="GO:0008137">
    <property type="term" value="F:NADH dehydrogenase (ubiquinone) activity"/>
    <property type="evidence" value="ECO:0007669"/>
    <property type="project" value="InterPro"/>
</dbReference>
<evidence type="ECO:0000313" key="7">
    <source>
        <dbReference type="EMBL" id="KPL72218.1"/>
    </source>
</evidence>
<feature type="domain" description="NADH-ubiquinone oxidoreductase 51kDa subunit iron-sulphur binding" evidence="6">
    <location>
        <begin position="441"/>
        <end position="486"/>
    </location>
</feature>
<keyword evidence="4" id="KW-0408">Iron</keyword>
<dbReference type="Gene3D" id="3.40.30.10">
    <property type="entry name" value="Glutaredoxin"/>
    <property type="match status" value="1"/>
</dbReference>